<feature type="region of interest" description="Disordered" evidence="34">
    <location>
        <begin position="288"/>
        <end position="324"/>
    </location>
</feature>
<dbReference type="CDD" id="cd10028">
    <property type="entry name" value="UDG-F2_TDG_MUG"/>
    <property type="match status" value="1"/>
</dbReference>
<dbReference type="GO" id="GO:0005524">
    <property type="term" value="F:ATP binding"/>
    <property type="evidence" value="ECO:0007669"/>
    <property type="project" value="UniProtKB-KW"/>
</dbReference>
<comment type="similarity">
    <text evidence="5">Belongs to the heat shock protein 90 family.</text>
</comment>
<dbReference type="InterPro" id="IPR005122">
    <property type="entry name" value="Uracil-DNA_glycosylase-like"/>
</dbReference>
<organism evidence="37 38">
    <name type="scientific">Myotis davidii</name>
    <name type="common">David's myotis</name>
    <dbReference type="NCBI Taxonomy" id="225400"/>
    <lineage>
        <taxon>Eukaryota</taxon>
        <taxon>Metazoa</taxon>
        <taxon>Chordata</taxon>
        <taxon>Craniata</taxon>
        <taxon>Vertebrata</taxon>
        <taxon>Euteleostomi</taxon>
        <taxon>Mammalia</taxon>
        <taxon>Eutheria</taxon>
        <taxon>Laurasiatheria</taxon>
        <taxon>Chiroptera</taxon>
        <taxon>Yangochiroptera</taxon>
        <taxon>Vespertilionidae</taxon>
        <taxon>Myotis</taxon>
    </lineage>
</organism>
<keyword evidence="17" id="KW-0010">Activator</keyword>
<dbReference type="NCBIfam" id="TIGR00584">
    <property type="entry name" value="mug"/>
    <property type="match status" value="1"/>
</dbReference>
<dbReference type="SUPFAM" id="SSF110942">
    <property type="entry name" value="HSP90 C-terminal domain"/>
    <property type="match status" value="1"/>
</dbReference>
<evidence type="ECO:0000256" key="26">
    <source>
        <dbReference type="ARBA" id="ARBA00044274"/>
    </source>
</evidence>
<evidence type="ECO:0000256" key="32">
    <source>
        <dbReference type="ARBA" id="ARBA00071248"/>
    </source>
</evidence>
<keyword evidence="13" id="KW-0832">Ubl conjugation</keyword>
<dbReference type="GO" id="GO:0141016">
    <property type="term" value="F:G/T mismatch-specific thymine-DNA glycosylase activity"/>
    <property type="evidence" value="ECO:0007669"/>
    <property type="project" value="UniProtKB-EC"/>
</dbReference>
<dbReference type="Gene3D" id="1.20.120.790">
    <property type="entry name" value="Heat shock protein 90, C-terminal domain"/>
    <property type="match status" value="1"/>
</dbReference>
<dbReference type="FunFam" id="3.40.470.10:FF:000002">
    <property type="entry name" value="G/T mismatch-specific thymine DNA glycosylase"/>
    <property type="match status" value="1"/>
</dbReference>
<evidence type="ECO:0000256" key="25">
    <source>
        <dbReference type="ARBA" id="ARBA00042650"/>
    </source>
</evidence>
<dbReference type="InterPro" id="IPR037196">
    <property type="entry name" value="HSP90_C"/>
</dbReference>
<keyword evidence="20" id="KW-0143">Chaperone</keyword>
<dbReference type="FunFam" id="3.40.50.11260:FF:000003">
    <property type="entry name" value="Heat shock protein 90"/>
    <property type="match status" value="1"/>
</dbReference>
<evidence type="ECO:0000256" key="9">
    <source>
        <dbReference type="ARBA" id="ARBA00022763"/>
    </source>
</evidence>
<evidence type="ECO:0000256" key="3">
    <source>
        <dbReference type="ARBA" id="ARBA00004319"/>
    </source>
</evidence>
<evidence type="ECO:0000256" key="12">
    <source>
        <dbReference type="ARBA" id="ARBA00022840"/>
    </source>
</evidence>
<protein>
    <recommendedName>
        <fullName evidence="24">Endoplasmin</fullName>
        <ecNumber evidence="31">3.2.2.29</ecNumber>
    </recommendedName>
    <alternativeName>
        <fullName evidence="26">94 kDa glucose-regulated protein</fullName>
    </alternativeName>
    <alternativeName>
        <fullName evidence="32">G/T mismatch-specific thymine DNA glycosylase</fullName>
    </alternativeName>
    <alternativeName>
        <fullName evidence="25">Heat shock protein 90 kDa beta member 1</fullName>
    </alternativeName>
    <alternativeName>
        <fullName evidence="33">Thymine-DNA glycosylase</fullName>
    </alternativeName>
</protein>
<comment type="catalytic activity">
    <reaction evidence="28">
        <text>Hydrolyzes mismatched double-stranded DNA and polynucleotides, releasing free thymine.</text>
        <dbReference type="EC" id="3.2.2.29"/>
    </reaction>
</comment>
<feature type="compositionally biased region" description="Acidic residues" evidence="34">
    <location>
        <begin position="758"/>
        <end position="792"/>
    </location>
</feature>
<feature type="compositionally biased region" description="Acidic residues" evidence="34">
    <location>
        <begin position="289"/>
        <end position="318"/>
    </location>
</feature>
<dbReference type="Gene3D" id="3.40.470.10">
    <property type="entry name" value="Uracil-DNA glycosylase-like domain"/>
    <property type="match status" value="1"/>
</dbReference>
<dbReference type="FunFam" id="1.20.120.790:FF:000003">
    <property type="entry name" value="Heat shock protein 90"/>
    <property type="match status" value="1"/>
</dbReference>
<evidence type="ECO:0000256" key="21">
    <source>
        <dbReference type="ARBA" id="ARBA00023204"/>
    </source>
</evidence>
<dbReference type="GO" id="GO:0042470">
    <property type="term" value="C:melanosome"/>
    <property type="evidence" value="ECO:0007669"/>
    <property type="project" value="UniProtKB-SubCell"/>
</dbReference>
<dbReference type="InterPro" id="IPR001404">
    <property type="entry name" value="Hsp90_fam"/>
</dbReference>
<dbReference type="GO" id="GO:0006285">
    <property type="term" value="P:base-excision repair, AP site formation"/>
    <property type="evidence" value="ECO:0007669"/>
    <property type="project" value="InterPro"/>
</dbReference>
<dbReference type="FunFam" id="3.30.565.10:FF:000005">
    <property type="entry name" value="Heat shock protein 90"/>
    <property type="match status" value="1"/>
</dbReference>
<evidence type="ECO:0000256" key="30">
    <source>
        <dbReference type="ARBA" id="ARBA00064519"/>
    </source>
</evidence>
<evidence type="ECO:0000256" key="17">
    <source>
        <dbReference type="ARBA" id="ARBA00023159"/>
    </source>
</evidence>
<accession>L5LJ85</accession>
<comment type="subunit">
    <text evidence="30">Homodimer. Interacts with AICDA and GADD45A.</text>
</comment>
<dbReference type="InterPro" id="IPR003310">
    <property type="entry name" value="TDG-like_euk"/>
</dbReference>
<evidence type="ECO:0000256" key="1">
    <source>
        <dbReference type="ARBA" id="ARBA00004123"/>
    </source>
</evidence>
<dbReference type="InterPro" id="IPR036890">
    <property type="entry name" value="HATPase_C_sf"/>
</dbReference>
<feature type="region of interest" description="Disordered" evidence="34">
    <location>
        <begin position="837"/>
        <end position="917"/>
    </location>
</feature>
<keyword evidence="7 35" id="KW-0732">Signal</keyword>
<evidence type="ECO:0000256" key="19">
    <source>
        <dbReference type="ARBA" id="ARBA00023180"/>
    </source>
</evidence>
<keyword evidence="18" id="KW-0804">Transcription</keyword>
<evidence type="ECO:0000256" key="2">
    <source>
        <dbReference type="ARBA" id="ARBA00004223"/>
    </source>
</evidence>
<dbReference type="InterPro" id="IPR020575">
    <property type="entry name" value="Hsp90_N"/>
</dbReference>
<dbReference type="AlphaFoldDB" id="L5LJ85"/>
<keyword evidence="10" id="KW-0378">Hydrolase</keyword>
<evidence type="ECO:0000256" key="13">
    <source>
        <dbReference type="ARBA" id="ARBA00022843"/>
    </source>
</evidence>
<evidence type="ECO:0000256" key="33">
    <source>
        <dbReference type="ARBA" id="ARBA00083221"/>
    </source>
</evidence>
<proteinExistence type="inferred from homology"/>
<dbReference type="PRINTS" id="PR00775">
    <property type="entry name" value="HEATSHOCK90"/>
</dbReference>
<dbReference type="PROSITE" id="PS00298">
    <property type="entry name" value="HSP90"/>
    <property type="match status" value="1"/>
</dbReference>
<dbReference type="EC" id="3.2.2.29" evidence="31"/>
<comment type="subcellular location">
    <subcellularLocation>
        <location evidence="3">Endoplasmic reticulum lumen</location>
    </subcellularLocation>
    <subcellularLocation>
        <location evidence="2">Melanosome</location>
    </subcellularLocation>
    <subcellularLocation>
        <location evidence="1">Nucleus</location>
    </subcellularLocation>
    <subcellularLocation>
        <location evidence="4">Sarcoplasmic reticulum lumen</location>
    </subcellularLocation>
</comment>
<dbReference type="SUPFAM" id="SSF55874">
    <property type="entry name" value="ATPase domain of HSP90 chaperone/DNA topoisomerase II/histidine kinase"/>
    <property type="match status" value="1"/>
</dbReference>
<dbReference type="Gene3D" id="3.30.230.80">
    <property type="match status" value="1"/>
</dbReference>
<evidence type="ECO:0000256" key="34">
    <source>
        <dbReference type="SAM" id="MobiDB-lite"/>
    </source>
</evidence>
<evidence type="ECO:0000256" key="15">
    <source>
        <dbReference type="ARBA" id="ARBA00022951"/>
    </source>
</evidence>
<dbReference type="GO" id="GO:0040029">
    <property type="term" value="P:epigenetic regulation of gene expression"/>
    <property type="evidence" value="ECO:0007669"/>
    <property type="project" value="UniProtKB-ARBA"/>
</dbReference>
<dbReference type="InterPro" id="IPR036895">
    <property type="entry name" value="Uracil-DNA_glycosylase-like_sf"/>
</dbReference>
<feature type="region of interest" description="Disordered" evidence="34">
    <location>
        <begin position="753"/>
        <end position="803"/>
    </location>
</feature>
<keyword evidence="12" id="KW-0067">ATP-binding</keyword>
<keyword evidence="19" id="KW-0325">Glycoprotein</keyword>
<dbReference type="Gene3D" id="3.40.50.11260">
    <property type="match status" value="1"/>
</dbReference>
<dbReference type="NCBIfam" id="NF003555">
    <property type="entry name" value="PRK05218.1"/>
    <property type="match status" value="1"/>
</dbReference>
<dbReference type="GO" id="GO:0032183">
    <property type="term" value="F:SUMO binding"/>
    <property type="evidence" value="ECO:0007669"/>
    <property type="project" value="UniProtKB-ARBA"/>
</dbReference>
<comment type="similarity">
    <text evidence="29">Belongs to the uracil-DNA glycosylase (UDG) superfamily. TDG/mug family.</text>
</comment>
<keyword evidence="15" id="KW-0703">Sarcoplasmic reticulum</keyword>
<dbReference type="EMBL" id="KB111329">
    <property type="protein sequence ID" value="ELK25961.1"/>
    <property type="molecule type" value="Genomic_DNA"/>
</dbReference>
<evidence type="ECO:0000256" key="4">
    <source>
        <dbReference type="ARBA" id="ARBA00004564"/>
    </source>
</evidence>
<evidence type="ECO:0000256" key="16">
    <source>
        <dbReference type="ARBA" id="ARBA00023015"/>
    </source>
</evidence>
<dbReference type="SUPFAM" id="SSF54211">
    <property type="entry name" value="Ribosomal protein S5 domain 2-like"/>
    <property type="match status" value="1"/>
</dbReference>
<reference evidence="38" key="1">
    <citation type="journal article" date="2013" name="Science">
        <title>Comparative analysis of bat genomes provides insight into the evolution of flight and immunity.</title>
        <authorList>
            <person name="Zhang G."/>
            <person name="Cowled C."/>
            <person name="Shi Z."/>
            <person name="Huang Z."/>
            <person name="Bishop-Lilly K.A."/>
            <person name="Fang X."/>
            <person name="Wynne J.W."/>
            <person name="Xiong Z."/>
            <person name="Baker M.L."/>
            <person name="Zhao W."/>
            <person name="Tachedjian M."/>
            <person name="Zhu Y."/>
            <person name="Zhou P."/>
            <person name="Jiang X."/>
            <person name="Ng J."/>
            <person name="Yang L."/>
            <person name="Wu L."/>
            <person name="Xiao J."/>
            <person name="Feng Y."/>
            <person name="Chen Y."/>
            <person name="Sun X."/>
            <person name="Zhang Y."/>
            <person name="Marsh G.A."/>
            <person name="Crameri G."/>
            <person name="Broder C.C."/>
            <person name="Frey K.G."/>
            <person name="Wang L.F."/>
            <person name="Wang J."/>
        </authorList>
    </citation>
    <scope>NUCLEOTIDE SEQUENCE [LARGE SCALE GENOMIC DNA]</scope>
</reference>
<keyword evidence="22" id="KW-0539">Nucleus</keyword>
<evidence type="ECO:0000256" key="7">
    <source>
        <dbReference type="ARBA" id="ARBA00022729"/>
    </source>
</evidence>
<gene>
    <name evidence="37" type="ORF">MDA_GLEAN10021926</name>
</gene>
<evidence type="ECO:0000256" key="35">
    <source>
        <dbReference type="SAM" id="SignalP"/>
    </source>
</evidence>
<dbReference type="InterPro" id="IPR003594">
    <property type="entry name" value="HATPase_dom"/>
</dbReference>
<comment type="catalytic activity">
    <reaction evidence="27">
        <text>ATP + H2O = ADP + phosphate + H(+)</text>
        <dbReference type="Rhea" id="RHEA:13065"/>
        <dbReference type="ChEBI" id="CHEBI:15377"/>
        <dbReference type="ChEBI" id="CHEBI:15378"/>
        <dbReference type="ChEBI" id="CHEBI:30616"/>
        <dbReference type="ChEBI" id="CHEBI:43474"/>
        <dbReference type="ChEBI" id="CHEBI:456216"/>
    </reaction>
    <physiologicalReaction direction="left-to-right" evidence="27">
        <dbReference type="Rhea" id="RHEA:13066"/>
    </physiologicalReaction>
</comment>
<dbReference type="GO" id="GO:0003677">
    <property type="term" value="F:DNA binding"/>
    <property type="evidence" value="ECO:0007669"/>
    <property type="project" value="UniProtKB-ARBA"/>
</dbReference>
<evidence type="ECO:0000256" key="24">
    <source>
        <dbReference type="ARBA" id="ARBA00039709"/>
    </source>
</evidence>
<evidence type="ECO:0000256" key="18">
    <source>
        <dbReference type="ARBA" id="ARBA00023163"/>
    </source>
</evidence>
<evidence type="ECO:0000256" key="14">
    <source>
        <dbReference type="ARBA" id="ARBA00022853"/>
    </source>
</evidence>
<evidence type="ECO:0000256" key="29">
    <source>
        <dbReference type="ARBA" id="ARBA00061261"/>
    </source>
</evidence>
<evidence type="ECO:0000256" key="23">
    <source>
        <dbReference type="ARBA" id="ARBA00023278"/>
    </source>
</evidence>
<dbReference type="GO" id="GO:0033018">
    <property type="term" value="C:sarcoplasmic reticulum lumen"/>
    <property type="evidence" value="ECO:0007669"/>
    <property type="project" value="UniProtKB-SubCell"/>
</dbReference>
<dbReference type="GO" id="GO:0005654">
    <property type="term" value="C:nucleoplasm"/>
    <property type="evidence" value="ECO:0007669"/>
    <property type="project" value="UniProtKB-ARBA"/>
</dbReference>
<keyword evidence="8" id="KW-0547">Nucleotide-binding</keyword>
<dbReference type="Pfam" id="PF13589">
    <property type="entry name" value="HATPase_c_3"/>
    <property type="match status" value="1"/>
</dbReference>
<keyword evidence="9" id="KW-0227">DNA damage</keyword>
<feature type="chain" id="PRO_5003970230" description="Endoplasmin" evidence="35">
    <location>
        <begin position="22"/>
        <end position="1226"/>
    </location>
</feature>
<evidence type="ECO:0000313" key="37">
    <source>
        <dbReference type="EMBL" id="ELK25961.1"/>
    </source>
</evidence>
<keyword evidence="11" id="KW-0256">Endoplasmic reticulum</keyword>
<dbReference type="InterPro" id="IPR019805">
    <property type="entry name" value="Heat_shock_protein_90_CS"/>
</dbReference>
<evidence type="ECO:0000256" key="22">
    <source>
        <dbReference type="ARBA" id="ARBA00023242"/>
    </source>
</evidence>
<dbReference type="CDD" id="cd16927">
    <property type="entry name" value="HATPase_Hsp90-like"/>
    <property type="match status" value="1"/>
</dbReference>
<evidence type="ECO:0000259" key="36">
    <source>
        <dbReference type="SMART" id="SM00387"/>
    </source>
</evidence>
<dbReference type="GO" id="GO:0140662">
    <property type="term" value="F:ATP-dependent protein folding chaperone"/>
    <property type="evidence" value="ECO:0007669"/>
    <property type="project" value="InterPro"/>
</dbReference>
<keyword evidence="6" id="KW-1017">Isopeptide bond</keyword>
<evidence type="ECO:0000256" key="6">
    <source>
        <dbReference type="ARBA" id="ARBA00022499"/>
    </source>
</evidence>
<evidence type="ECO:0000313" key="38">
    <source>
        <dbReference type="Proteomes" id="UP000010556"/>
    </source>
</evidence>
<dbReference type="GO" id="GO:0016887">
    <property type="term" value="F:ATP hydrolysis activity"/>
    <property type="evidence" value="ECO:0007669"/>
    <property type="project" value="InterPro"/>
</dbReference>
<feature type="compositionally biased region" description="Basic and acidic residues" evidence="34">
    <location>
        <begin position="793"/>
        <end position="803"/>
    </location>
</feature>
<dbReference type="Pfam" id="PF00183">
    <property type="entry name" value="HSP90"/>
    <property type="match status" value="1"/>
</dbReference>
<evidence type="ECO:0000256" key="10">
    <source>
        <dbReference type="ARBA" id="ARBA00022801"/>
    </source>
</evidence>
<feature type="signal peptide" evidence="35">
    <location>
        <begin position="1"/>
        <end position="21"/>
    </location>
</feature>
<sequence>MRALWVLGLCCVLLTFGSVRADDEVDVDGTVEEDLGKSREGSRTDDEVVQREEEAIQLDGLNASQIRELREKSEKFAFQAEVNRMMKLIINSLYKNKEIFLRELISNASDALDKIRLISLTDENALSGNEELTVKIKCDKEKNLLHVTDTGVGMTREELVKNLGTIAKSGTSEFLNKMTEAQEDGQSTSELIGQFGVGFYSAFLVADKVIVTSKHNNDTQHIWESDSNEFSVIADPRGNTLGRGTTITLVLKEEASDYLELDTIKNLVKKYSQFINFPIYVWSSKTETVEEPMEEEEETAKEEKEESDDEAAVEEEEEEKKPKTKKVEKTVWDWELMNDIKPIWQRPSKEVEEDEYKAFYKSFSKESDDPMAYIHFTAEGEVTFKSILFVPTSAPRGLFDEYGSKKSDYIKLYVRRVFITDDFHDMMPKYLNFVKGVVDSDDLPLNVSRETLQQHKLLKVIRKKLVRKTLDMIKKIADEKYNDTFWKEFGTNIKLGVIEDHSNRTRLAKLLRFQSSHHPSDITSLDQYVERMKEKQDKIYFMAGSSRKEAESSPFVERLLKKGYEVIYLTEPVDEYCIQALPEFDGKRFQNVAKEGVKFDESEKTKENREALEKEFEPLLNWMKDKALKDKIEKAVVSQRLTESPCALVASQYGWSGNMERIMKAQAYQTGKDISTNYYASQKKTFEINPRHPLIKDMLRRVKEDEEDKTVSDLAVVLFETATLRSGYLLPDTKAYGDRIERMLRLSLNIDLDAKVEEEPEEEPEETTEDATEDTEQDEDEDTDAGTDDEDEKAEKSSAEKDEFYSLQQAQAFYTFPFQQMMAEAPNMEVMDTQQMPAEVPEPAPAQAPEQEAPKGRKRKPRTRQPKKPAEPKKTAKAKKPAEAKKATEAKKAAEAKKPAEAKKSAKSAKSKEKQEKITDTFKVKRKVDRFNGVSEAELLTKTLPDILTFNLDIVIIGINPGLMAAYKGHHYPGPGNHFWKCLFMSGLSEVQLNHMDDHTLPGKYGIGFTNMVERTTPGSKDLSSKEFREGGRILVQKLQKYQPRIAVFNGKCIYEIFSKEVFGVKVKNLEFGLQPHKIPDTETLCYVMPSSSARCAQFPRAQDKVHYYIKLKDLRDQLKGIERNTDVQEVQYTFDLQLAQEDAKKMAVKEEKYDPGYEAAYGGAYGANPCNGEPCSFSSNGLTDCGESTFSDVPNGQWMSHSFTDQIPSFNNHCGMQEQEEGNLA</sequence>
<name>L5LJ85_MYODS</name>
<dbReference type="SUPFAM" id="SSF52141">
    <property type="entry name" value="Uracil-DNA glycosylase-like"/>
    <property type="match status" value="1"/>
</dbReference>
<evidence type="ECO:0000256" key="31">
    <source>
        <dbReference type="ARBA" id="ARBA00066769"/>
    </source>
</evidence>
<dbReference type="Proteomes" id="UP000010556">
    <property type="component" value="Unassembled WGS sequence"/>
</dbReference>
<dbReference type="GO" id="GO:0051082">
    <property type="term" value="F:unfolded protein binding"/>
    <property type="evidence" value="ECO:0007669"/>
    <property type="project" value="InterPro"/>
</dbReference>
<dbReference type="Gene3D" id="3.30.565.10">
    <property type="entry name" value="Histidine kinase-like ATPase, C-terminal domain"/>
    <property type="match status" value="1"/>
</dbReference>
<keyword evidence="14" id="KW-0156">Chromatin regulator</keyword>
<feature type="compositionally biased region" description="Basic residues" evidence="34">
    <location>
        <begin position="856"/>
        <end position="867"/>
    </location>
</feature>
<feature type="compositionally biased region" description="Basic and acidic residues" evidence="34">
    <location>
        <begin position="868"/>
        <end position="917"/>
    </location>
</feature>
<dbReference type="eggNOG" id="KOG0020">
    <property type="taxonomic scope" value="Eukaryota"/>
</dbReference>
<dbReference type="PANTHER" id="PTHR11528">
    <property type="entry name" value="HEAT SHOCK PROTEIN 90 FAMILY MEMBER"/>
    <property type="match status" value="1"/>
</dbReference>
<evidence type="ECO:0000256" key="28">
    <source>
        <dbReference type="ARBA" id="ARBA00052915"/>
    </source>
</evidence>
<evidence type="ECO:0000256" key="5">
    <source>
        <dbReference type="ARBA" id="ARBA00008239"/>
    </source>
</evidence>
<keyword evidence="16" id="KW-0805">Transcription regulation</keyword>
<dbReference type="Pfam" id="PF03167">
    <property type="entry name" value="UDG"/>
    <property type="match status" value="1"/>
</dbReference>
<keyword evidence="38" id="KW-1185">Reference proteome</keyword>
<dbReference type="HAMAP" id="MF_00505">
    <property type="entry name" value="HSP90"/>
    <property type="match status" value="1"/>
</dbReference>
<evidence type="ECO:0000256" key="11">
    <source>
        <dbReference type="ARBA" id="ARBA00022824"/>
    </source>
</evidence>
<evidence type="ECO:0000256" key="27">
    <source>
        <dbReference type="ARBA" id="ARBA00048778"/>
    </source>
</evidence>
<keyword evidence="23" id="KW-0379">Hydroxylation</keyword>
<dbReference type="InterPro" id="IPR020568">
    <property type="entry name" value="Ribosomal_Su5_D2-typ_SF"/>
</dbReference>
<dbReference type="InterPro" id="IPR015637">
    <property type="entry name" value="MUG/TDG"/>
</dbReference>
<evidence type="ECO:0000256" key="8">
    <source>
        <dbReference type="ARBA" id="ARBA00022741"/>
    </source>
</evidence>
<keyword evidence="21" id="KW-0234">DNA repair</keyword>
<dbReference type="SMART" id="SM00387">
    <property type="entry name" value="HATPase_c"/>
    <property type="match status" value="1"/>
</dbReference>
<evidence type="ECO:0000256" key="20">
    <source>
        <dbReference type="ARBA" id="ARBA00023186"/>
    </source>
</evidence>
<feature type="domain" description="Histidine kinase/HSP90-like ATPase" evidence="36">
    <location>
        <begin position="96"/>
        <end position="255"/>
    </location>
</feature>
<dbReference type="FunFam" id="3.30.230.80:FF:000003">
    <property type="entry name" value="endoplasmin isoform X1"/>
    <property type="match status" value="1"/>
</dbReference>